<dbReference type="RefSeq" id="WP_078711141.1">
    <property type="nucleotide sequence ID" value="NZ_FUWY01000002.1"/>
</dbReference>
<sequence length="193" mass="22042">MNKIDDIKNYAHENHVPIMLDGGIEFLCEYIKKEKIKTILECGTAIGYSSIQMANCNPDILIDTCEIKKELVEIARKNIEVASLTNRIKVHECDASTFQTDKKYDLIFIDAAKAQYKKYMDHFLGNVNKNGVFVFDNLCFHGLVDNPSEAKSRNTKQLVRKIKLFRDWICNDPGLDTQFYPMIGDGVAIVKVK</sequence>
<evidence type="ECO:0000313" key="4">
    <source>
        <dbReference type="EMBL" id="SJZ48992.1"/>
    </source>
</evidence>
<protein>
    <submittedName>
        <fullName evidence="4">Predicted O-methyltransferase YrrM</fullName>
    </submittedName>
</protein>
<gene>
    <name evidence="4" type="ORF">SAMN02745191_0702</name>
</gene>
<dbReference type="STRING" id="118967.SAMN02745191_0702"/>
<dbReference type="CDD" id="cd02440">
    <property type="entry name" value="AdoMet_MTases"/>
    <property type="match status" value="1"/>
</dbReference>
<dbReference type="OrthoDB" id="9799672at2"/>
<dbReference type="PANTHER" id="PTHR10509:SF14">
    <property type="entry name" value="CAFFEOYL-COA O-METHYLTRANSFERASE 3-RELATED"/>
    <property type="match status" value="1"/>
</dbReference>
<reference evidence="5" key="1">
    <citation type="submission" date="2017-02" db="EMBL/GenBank/DDBJ databases">
        <authorList>
            <person name="Varghese N."/>
            <person name="Submissions S."/>
        </authorList>
    </citation>
    <scope>NUCLEOTIDE SEQUENCE [LARGE SCALE GENOMIC DNA]</scope>
    <source>
        <strain evidence="5">ATCC 25662</strain>
    </source>
</reference>
<keyword evidence="1 4" id="KW-0489">Methyltransferase</keyword>
<name>A0A1T4L2L7_9FIRM</name>
<dbReference type="InterPro" id="IPR050362">
    <property type="entry name" value="Cation-dep_OMT"/>
</dbReference>
<dbReference type="GO" id="GO:0032259">
    <property type="term" value="P:methylation"/>
    <property type="evidence" value="ECO:0007669"/>
    <property type="project" value="UniProtKB-KW"/>
</dbReference>
<dbReference type="Pfam" id="PF01596">
    <property type="entry name" value="Methyltransf_3"/>
    <property type="match status" value="1"/>
</dbReference>
<dbReference type="InterPro" id="IPR029063">
    <property type="entry name" value="SAM-dependent_MTases_sf"/>
</dbReference>
<accession>A0A1T4L2L7</accession>
<dbReference type="GO" id="GO:0008171">
    <property type="term" value="F:O-methyltransferase activity"/>
    <property type="evidence" value="ECO:0007669"/>
    <property type="project" value="InterPro"/>
</dbReference>
<dbReference type="PROSITE" id="PS51682">
    <property type="entry name" value="SAM_OMT_I"/>
    <property type="match status" value="1"/>
</dbReference>
<evidence type="ECO:0000313" key="5">
    <source>
        <dbReference type="Proteomes" id="UP000243297"/>
    </source>
</evidence>
<keyword evidence="2 4" id="KW-0808">Transferase</keyword>
<dbReference type="Proteomes" id="UP000243297">
    <property type="component" value="Unassembled WGS sequence"/>
</dbReference>
<dbReference type="SUPFAM" id="SSF53335">
    <property type="entry name" value="S-adenosyl-L-methionine-dependent methyltransferases"/>
    <property type="match status" value="1"/>
</dbReference>
<evidence type="ECO:0000256" key="3">
    <source>
        <dbReference type="ARBA" id="ARBA00022691"/>
    </source>
</evidence>
<evidence type="ECO:0000256" key="2">
    <source>
        <dbReference type="ARBA" id="ARBA00022679"/>
    </source>
</evidence>
<keyword evidence="5" id="KW-1185">Reference proteome</keyword>
<proteinExistence type="predicted"/>
<dbReference type="GO" id="GO:0008757">
    <property type="term" value="F:S-adenosylmethionine-dependent methyltransferase activity"/>
    <property type="evidence" value="ECO:0007669"/>
    <property type="project" value="TreeGrafter"/>
</dbReference>
<dbReference type="Gene3D" id="3.40.50.150">
    <property type="entry name" value="Vaccinia Virus protein VP39"/>
    <property type="match status" value="1"/>
</dbReference>
<organism evidence="4 5">
    <name type="scientific">Anaerorhabdus furcosa</name>
    <dbReference type="NCBI Taxonomy" id="118967"/>
    <lineage>
        <taxon>Bacteria</taxon>
        <taxon>Bacillati</taxon>
        <taxon>Bacillota</taxon>
        <taxon>Erysipelotrichia</taxon>
        <taxon>Erysipelotrichales</taxon>
        <taxon>Erysipelotrichaceae</taxon>
        <taxon>Anaerorhabdus</taxon>
    </lineage>
</organism>
<dbReference type="AlphaFoldDB" id="A0A1T4L2L7"/>
<keyword evidence="3" id="KW-0949">S-adenosyl-L-methionine</keyword>
<dbReference type="InterPro" id="IPR002935">
    <property type="entry name" value="SAM_O-MeTrfase"/>
</dbReference>
<dbReference type="EMBL" id="FUWY01000002">
    <property type="protein sequence ID" value="SJZ48992.1"/>
    <property type="molecule type" value="Genomic_DNA"/>
</dbReference>
<evidence type="ECO:0000256" key="1">
    <source>
        <dbReference type="ARBA" id="ARBA00022603"/>
    </source>
</evidence>
<dbReference type="PANTHER" id="PTHR10509">
    <property type="entry name" value="O-METHYLTRANSFERASE-RELATED"/>
    <property type="match status" value="1"/>
</dbReference>